<dbReference type="SUPFAM" id="SSF52540">
    <property type="entry name" value="P-loop containing nucleoside triphosphate hydrolases"/>
    <property type="match status" value="1"/>
</dbReference>
<evidence type="ECO:0000256" key="2">
    <source>
        <dbReference type="ARBA" id="ARBA00006997"/>
    </source>
</evidence>
<comment type="similarity">
    <text evidence="2 11">Belongs to the shikimate kinase family.</text>
</comment>
<keyword evidence="8 11" id="KW-0067">ATP-binding</keyword>
<keyword evidence="9 11" id="KW-0057">Aromatic amino acid biosynthesis</keyword>
<comment type="function">
    <text evidence="11">Catalyzes the specific phosphorylation of the 3-hydroxyl group of shikimic acid using ATP as a cosubstrate.</text>
</comment>
<dbReference type="InterPro" id="IPR000623">
    <property type="entry name" value="Shikimate_kinase/TSH1"/>
</dbReference>
<evidence type="ECO:0000256" key="4">
    <source>
        <dbReference type="ARBA" id="ARBA00022605"/>
    </source>
</evidence>
<evidence type="ECO:0000256" key="5">
    <source>
        <dbReference type="ARBA" id="ARBA00022679"/>
    </source>
</evidence>
<reference evidence="12" key="1">
    <citation type="submission" date="2019-11" db="EMBL/GenBank/DDBJ databases">
        <authorList>
            <person name="Feng L."/>
        </authorList>
    </citation>
    <scope>NUCLEOTIDE SEQUENCE</scope>
    <source>
        <strain evidence="12">AundefinedLFYP135</strain>
    </source>
</reference>
<evidence type="ECO:0000256" key="6">
    <source>
        <dbReference type="ARBA" id="ARBA00022741"/>
    </source>
</evidence>
<dbReference type="CDD" id="cd00464">
    <property type="entry name" value="SK"/>
    <property type="match status" value="1"/>
</dbReference>
<keyword evidence="5 11" id="KW-0808">Transferase</keyword>
<keyword evidence="4 11" id="KW-0028">Amino-acid biosynthesis</keyword>
<feature type="binding site" evidence="11">
    <location>
        <position position="136"/>
    </location>
    <ligand>
        <name>substrate</name>
    </ligand>
</feature>
<dbReference type="GO" id="GO:0000287">
    <property type="term" value="F:magnesium ion binding"/>
    <property type="evidence" value="ECO:0007669"/>
    <property type="project" value="UniProtKB-UniRule"/>
</dbReference>
<keyword evidence="11" id="KW-0479">Metal-binding</keyword>
<name>A0A6N2UDZ0_9FIRM</name>
<organism evidence="12">
    <name type="scientific">uncultured Anaerotruncus sp</name>
    <dbReference type="NCBI Taxonomy" id="905011"/>
    <lineage>
        <taxon>Bacteria</taxon>
        <taxon>Bacillati</taxon>
        <taxon>Bacillota</taxon>
        <taxon>Clostridia</taxon>
        <taxon>Eubacteriales</taxon>
        <taxon>Oscillospiraceae</taxon>
        <taxon>Anaerotruncus</taxon>
        <taxon>environmental samples</taxon>
    </lineage>
</organism>
<evidence type="ECO:0000256" key="1">
    <source>
        <dbReference type="ARBA" id="ARBA00004842"/>
    </source>
</evidence>
<dbReference type="Gene3D" id="3.40.50.300">
    <property type="entry name" value="P-loop containing nucleotide triphosphate hydrolases"/>
    <property type="match status" value="1"/>
</dbReference>
<dbReference type="GO" id="GO:0005524">
    <property type="term" value="F:ATP binding"/>
    <property type="evidence" value="ECO:0007669"/>
    <property type="project" value="UniProtKB-UniRule"/>
</dbReference>
<dbReference type="HAMAP" id="MF_00109">
    <property type="entry name" value="Shikimate_kinase"/>
    <property type="match status" value="1"/>
</dbReference>
<dbReference type="GO" id="GO:0008652">
    <property type="term" value="P:amino acid biosynthetic process"/>
    <property type="evidence" value="ECO:0007669"/>
    <property type="project" value="UniProtKB-KW"/>
</dbReference>
<proteinExistence type="inferred from homology"/>
<feature type="binding site" evidence="11">
    <location>
        <begin position="13"/>
        <end position="18"/>
    </location>
    <ligand>
        <name>ATP</name>
        <dbReference type="ChEBI" id="CHEBI:30616"/>
    </ligand>
</feature>
<keyword evidence="6 11" id="KW-0547">Nucleotide-binding</keyword>
<feature type="binding site" evidence="11">
    <location>
        <position position="81"/>
    </location>
    <ligand>
        <name>substrate</name>
    </ligand>
</feature>
<evidence type="ECO:0000256" key="9">
    <source>
        <dbReference type="ARBA" id="ARBA00023141"/>
    </source>
</evidence>
<keyword evidence="11" id="KW-0963">Cytoplasm</keyword>
<comment type="subunit">
    <text evidence="11">Monomer.</text>
</comment>
<dbReference type="InterPro" id="IPR023000">
    <property type="entry name" value="Shikimate_kinase_CS"/>
</dbReference>
<protein>
    <recommendedName>
        <fullName evidence="3 11">Shikimate kinase</fullName>
        <shortName evidence="11">SK</shortName>
        <ecNumber evidence="3 11">2.7.1.71</ecNumber>
    </recommendedName>
</protein>
<evidence type="ECO:0000256" key="3">
    <source>
        <dbReference type="ARBA" id="ARBA00012154"/>
    </source>
</evidence>
<feature type="binding site" evidence="11">
    <location>
        <position position="118"/>
    </location>
    <ligand>
        <name>ATP</name>
        <dbReference type="ChEBI" id="CHEBI:30616"/>
    </ligand>
</feature>
<comment type="subcellular location">
    <subcellularLocation>
        <location evidence="11">Cytoplasm</location>
    </subcellularLocation>
</comment>
<dbReference type="GO" id="GO:0009423">
    <property type="term" value="P:chorismate biosynthetic process"/>
    <property type="evidence" value="ECO:0007669"/>
    <property type="project" value="UniProtKB-UniRule"/>
</dbReference>
<comment type="caution">
    <text evidence="11">Lacks conserved residue(s) required for the propagation of feature annotation.</text>
</comment>
<dbReference type="EMBL" id="CACRSL010000003">
    <property type="protein sequence ID" value="VYT14581.1"/>
    <property type="molecule type" value="Genomic_DNA"/>
</dbReference>
<evidence type="ECO:0000256" key="10">
    <source>
        <dbReference type="ARBA" id="ARBA00048567"/>
    </source>
</evidence>
<gene>
    <name evidence="11 12" type="primary">aroK</name>
    <name evidence="12" type="ORF">AULFYP135_01827</name>
</gene>
<dbReference type="GO" id="GO:0009073">
    <property type="term" value="P:aromatic amino acid family biosynthetic process"/>
    <property type="evidence" value="ECO:0007669"/>
    <property type="project" value="UniProtKB-KW"/>
</dbReference>
<dbReference type="InterPro" id="IPR027417">
    <property type="entry name" value="P-loop_NTPase"/>
</dbReference>
<feature type="binding site" evidence="11">
    <location>
        <position position="59"/>
    </location>
    <ligand>
        <name>substrate</name>
    </ligand>
</feature>
<dbReference type="GO" id="GO:0004765">
    <property type="term" value="F:shikimate kinase activity"/>
    <property type="evidence" value="ECO:0007669"/>
    <property type="project" value="UniProtKB-UniRule"/>
</dbReference>
<dbReference type="Pfam" id="PF01202">
    <property type="entry name" value="SKI"/>
    <property type="match status" value="1"/>
</dbReference>
<dbReference type="EC" id="2.7.1.71" evidence="3 11"/>
<dbReference type="PANTHER" id="PTHR21087">
    <property type="entry name" value="SHIKIMATE KINASE"/>
    <property type="match status" value="1"/>
</dbReference>
<evidence type="ECO:0000256" key="8">
    <source>
        <dbReference type="ARBA" id="ARBA00022840"/>
    </source>
</evidence>
<accession>A0A6N2UDZ0</accession>
<evidence type="ECO:0000256" key="7">
    <source>
        <dbReference type="ARBA" id="ARBA00022777"/>
    </source>
</evidence>
<dbReference type="PRINTS" id="PR01100">
    <property type="entry name" value="SHIKIMTKNASE"/>
</dbReference>
<sequence length="165" mass="18302">MQERAIVLSGFMGCGKTTVGKALAEALSRPFCDLDDEIARRAGMPIPRIFDALGEDIFRQLEREALGSLPSLEGFVVASGGGAFTFPDNWEAAKEHALVVFLDADFPTCYHRVKDSDRPIVRRSTPLQLEELFRSRYPLYQAHCHRTVDASPLPPQVVSSIRALL</sequence>
<feature type="binding site" evidence="11">
    <location>
        <position position="35"/>
    </location>
    <ligand>
        <name>substrate</name>
    </ligand>
</feature>
<comment type="cofactor">
    <cofactor evidence="11">
        <name>Mg(2+)</name>
        <dbReference type="ChEBI" id="CHEBI:18420"/>
    </cofactor>
    <text evidence="11">Binds 1 Mg(2+) ion per subunit.</text>
</comment>
<dbReference type="PROSITE" id="PS01128">
    <property type="entry name" value="SHIKIMATE_KINASE"/>
    <property type="match status" value="1"/>
</dbReference>
<evidence type="ECO:0000256" key="11">
    <source>
        <dbReference type="HAMAP-Rule" id="MF_00109"/>
    </source>
</evidence>
<dbReference type="UniPathway" id="UPA00053">
    <property type="reaction ID" value="UER00088"/>
</dbReference>
<feature type="binding site" evidence="11">
    <location>
        <position position="17"/>
    </location>
    <ligand>
        <name>Mg(2+)</name>
        <dbReference type="ChEBI" id="CHEBI:18420"/>
    </ligand>
</feature>
<dbReference type="GO" id="GO:0005829">
    <property type="term" value="C:cytosol"/>
    <property type="evidence" value="ECO:0007669"/>
    <property type="project" value="TreeGrafter"/>
</dbReference>
<comment type="catalytic activity">
    <reaction evidence="10 11">
        <text>shikimate + ATP = 3-phosphoshikimate + ADP + H(+)</text>
        <dbReference type="Rhea" id="RHEA:13121"/>
        <dbReference type="ChEBI" id="CHEBI:15378"/>
        <dbReference type="ChEBI" id="CHEBI:30616"/>
        <dbReference type="ChEBI" id="CHEBI:36208"/>
        <dbReference type="ChEBI" id="CHEBI:145989"/>
        <dbReference type="ChEBI" id="CHEBI:456216"/>
        <dbReference type="EC" id="2.7.1.71"/>
    </reaction>
</comment>
<keyword evidence="11" id="KW-0460">Magnesium</keyword>
<comment type="pathway">
    <text evidence="1 11">Metabolic intermediate biosynthesis; chorismate biosynthesis; chorismate from D-erythrose 4-phosphate and phosphoenolpyruvate: step 5/7.</text>
</comment>
<evidence type="ECO:0000313" key="12">
    <source>
        <dbReference type="EMBL" id="VYT14581.1"/>
    </source>
</evidence>
<dbReference type="InterPro" id="IPR031322">
    <property type="entry name" value="Shikimate/glucono_kinase"/>
</dbReference>
<dbReference type="PANTHER" id="PTHR21087:SF16">
    <property type="entry name" value="SHIKIMATE KINASE 1, CHLOROPLASTIC"/>
    <property type="match status" value="1"/>
</dbReference>
<keyword evidence="7 11" id="KW-0418">Kinase</keyword>
<dbReference type="AlphaFoldDB" id="A0A6N2UDZ0"/>